<feature type="compositionally biased region" description="Basic and acidic residues" evidence="1">
    <location>
        <begin position="298"/>
        <end position="316"/>
    </location>
</feature>
<feature type="compositionally biased region" description="Pro residues" evidence="1">
    <location>
        <begin position="182"/>
        <end position="198"/>
    </location>
</feature>
<comment type="caution">
    <text evidence="3">The sequence shown here is derived from an EMBL/GenBank/DDBJ whole genome shotgun (WGS) entry which is preliminary data.</text>
</comment>
<name>A0A9P1IDM2_9PELO</name>
<accession>A0A9P1IDM2</accession>
<feature type="compositionally biased region" description="Basic and acidic residues" evidence="1">
    <location>
        <begin position="29"/>
        <end position="39"/>
    </location>
</feature>
<feature type="compositionally biased region" description="Basic and acidic residues" evidence="1">
    <location>
        <begin position="199"/>
        <end position="210"/>
    </location>
</feature>
<dbReference type="Proteomes" id="UP001152747">
    <property type="component" value="Unassembled WGS sequence"/>
</dbReference>
<feature type="chain" id="PRO_5040355752" evidence="2">
    <location>
        <begin position="25"/>
        <end position="336"/>
    </location>
</feature>
<evidence type="ECO:0000313" key="4">
    <source>
        <dbReference type="Proteomes" id="UP001152747"/>
    </source>
</evidence>
<feature type="compositionally biased region" description="Basic and acidic residues" evidence="1">
    <location>
        <begin position="160"/>
        <end position="181"/>
    </location>
</feature>
<dbReference type="AlphaFoldDB" id="A0A9P1IDM2"/>
<feature type="signal peptide" evidence="2">
    <location>
        <begin position="1"/>
        <end position="24"/>
    </location>
</feature>
<proteinExistence type="predicted"/>
<evidence type="ECO:0000313" key="3">
    <source>
        <dbReference type="EMBL" id="CAI5442693.1"/>
    </source>
</evidence>
<evidence type="ECO:0000256" key="2">
    <source>
        <dbReference type="SAM" id="SignalP"/>
    </source>
</evidence>
<feature type="compositionally biased region" description="Basic and acidic residues" evidence="1">
    <location>
        <begin position="273"/>
        <end position="286"/>
    </location>
</feature>
<gene>
    <name evidence="3" type="ORF">CAMP_LOCUS5330</name>
</gene>
<organism evidence="3 4">
    <name type="scientific">Caenorhabditis angaria</name>
    <dbReference type="NCBI Taxonomy" id="860376"/>
    <lineage>
        <taxon>Eukaryota</taxon>
        <taxon>Metazoa</taxon>
        <taxon>Ecdysozoa</taxon>
        <taxon>Nematoda</taxon>
        <taxon>Chromadorea</taxon>
        <taxon>Rhabditida</taxon>
        <taxon>Rhabditina</taxon>
        <taxon>Rhabditomorpha</taxon>
        <taxon>Rhabditoidea</taxon>
        <taxon>Rhabditidae</taxon>
        <taxon>Peloderinae</taxon>
        <taxon>Caenorhabditis</taxon>
    </lineage>
</organism>
<keyword evidence="4" id="KW-1185">Reference proteome</keyword>
<dbReference type="EMBL" id="CANHGI010000002">
    <property type="protein sequence ID" value="CAI5442693.1"/>
    <property type="molecule type" value="Genomic_DNA"/>
</dbReference>
<keyword evidence="2" id="KW-0732">Signal</keyword>
<feature type="region of interest" description="Disordered" evidence="1">
    <location>
        <begin position="22"/>
        <end position="316"/>
    </location>
</feature>
<protein>
    <submittedName>
        <fullName evidence="3">Uncharacterized protein</fullName>
    </submittedName>
</protein>
<feature type="compositionally biased region" description="Polar residues" evidence="1">
    <location>
        <begin position="234"/>
        <end position="254"/>
    </location>
</feature>
<sequence length="336" mass="36621">MENVYSALLVSAGSLALTFTCTSGQRQATRGENRMDKSTKSKKGKKMDSSKKGGKNKSLKSQRSQKSGKSGKSKKSKSSKEKSKPTVPSSMLMGGKGGAEKSGANKSEKNQKSALGSSKSKKNQSQKSSKNTEKEQKSQKSQLSNKSQKSKKSQISAVKVPEKSVIKEDEKVLVETRKEDPPPSVKPEPPVEQPIVEPPKPDDPTFEKRSVNSVYANGGENRSCYVFNKPPETGTPSITQNPTVANPAGGSSQMADAPKDQPPNLMSMISKPTENKEQGKADREISGKAISKIRRSVRRLENREQEKLKKPKTGSKEIVCDCDGSKCRKRCKMLKE</sequence>
<reference evidence="3" key="1">
    <citation type="submission" date="2022-11" db="EMBL/GenBank/DDBJ databases">
        <authorList>
            <person name="Kikuchi T."/>
        </authorList>
    </citation>
    <scope>NUCLEOTIDE SEQUENCE</scope>
    <source>
        <strain evidence="3">PS1010</strain>
    </source>
</reference>
<evidence type="ECO:0000256" key="1">
    <source>
        <dbReference type="SAM" id="MobiDB-lite"/>
    </source>
</evidence>